<dbReference type="PANTHER" id="PTHR42928">
    <property type="entry name" value="TRICARBOXYLATE-BINDING PROTEIN"/>
    <property type="match status" value="1"/>
</dbReference>
<sequence>MNWKGVVVALVAISLHTVVPAKEVAKIIIGSAPGAGMDSVTRAISDVLGEQMDRTFIVENRPGASSNIAAEHVAKAAPDGKTVLITYNAHPAAKSLFPDLPFDTVKSFRAVGMIASTPYILVARPDLPGKDLKDMIELAKKDKRTVTFGSAGLGTPQHLMLERLKKQTGVDVSMVHYKSSSQAQSDVIGGHVDFTLSTVAFAAPQVKAGRLKALAVTSKDRMADFPDTPTIAESGYDGFITDGWYAMLLPANTPQNVVDAYNTALNTVLAQPSIKKRFAGMGLTPRPGTAESLEKQIRIDEKLWAGVIRELDIKPQ</sequence>
<name>V8QXC0_9BURK</name>
<dbReference type="AlphaFoldDB" id="V8QXC0"/>
<dbReference type="PATRIC" id="fig|1424334.3.peg.759"/>
<dbReference type="CDD" id="cd13578">
    <property type="entry name" value="PBP2_Bug27"/>
    <property type="match status" value="1"/>
</dbReference>
<dbReference type="Gene3D" id="3.40.190.10">
    <property type="entry name" value="Periplasmic binding protein-like II"/>
    <property type="match status" value="1"/>
</dbReference>
<dbReference type="EMBL" id="AYXT01000001">
    <property type="protein sequence ID" value="ETF04297.1"/>
    <property type="molecule type" value="Genomic_DNA"/>
</dbReference>
<dbReference type="InterPro" id="IPR042100">
    <property type="entry name" value="Bug_dom1"/>
</dbReference>
<protein>
    <submittedName>
        <fullName evidence="2">MFS transporter</fullName>
    </submittedName>
</protein>
<dbReference type="SUPFAM" id="SSF53850">
    <property type="entry name" value="Periplasmic binding protein-like II"/>
    <property type="match status" value="1"/>
</dbReference>
<comment type="caution">
    <text evidence="2">The sequence shown here is derived from an EMBL/GenBank/DDBJ whole genome shotgun (WGS) entry which is preliminary data.</text>
</comment>
<dbReference type="RefSeq" id="WP_024003821.1">
    <property type="nucleotide sequence ID" value="NZ_KI650979.1"/>
</dbReference>
<dbReference type="PIRSF" id="PIRSF017082">
    <property type="entry name" value="YflP"/>
    <property type="match status" value="1"/>
</dbReference>
<organism evidence="2 3">
    <name type="scientific">Advenella kashmirensis W13003</name>
    <dbReference type="NCBI Taxonomy" id="1424334"/>
    <lineage>
        <taxon>Bacteria</taxon>
        <taxon>Pseudomonadati</taxon>
        <taxon>Pseudomonadota</taxon>
        <taxon>Betaproteobacteria</taxon>
        <taxon>Burkholderiales</taxon>
        <taxon>Alcaligenaceae</taxon>
    </lineage>
</organism>
<dbReference type="eggNOG" id="COG3181">
    <property type="taxonomic scope" value="Bacteria"/>
</dbReference>
<evidence type="ECO:0000256" key="1">
    <source>
        <dbReference type="ARBA" id="ARBA00006987"/>
    </source>
</evidence>
<keyword evidence="3" id="KW-1185">Reference proteome</keyword>
<dbReference type="Gene3D" id="3.40.190.150">
    <property type="entry name" value="Bordetella uptake gene, domain 1"/>
    <property type="match status" value="1"/>
</dbReference>
<comment type="similarity">
    <text evidence="1">Belongs to the UPF0065 (bug) family.</text>
</comment>
<gene>
    <name evidence="2" type="ORF">W822_03775</name>
</gene>
<evidence type="ECO:0000313" key="3">
    <source>
        <dbReference type="Proteomes" id="UP000018733"/>
    </source>
</evidence>
<dbReference type="HOGENOM" id="CLU_045683_0_1_4"/>
<dbReference type="Proteomes" id="UP000018733">
    <property type="component" value="Unassembled WGS sequence"/>
</dbReference>
<evidence type="ECO:0000313" key="2">
    <source>
        <dbReference type="EMBL" id="ETF04297.1"/>
    </source>
</evidence>
<dbReference type="PANTHER" id="PTHR42928:SF5">
    <property type="entry name" value="BLR1237 PROTEIN"/>
    <property type="match status" value="1"/>
</dbReference>
<dbReference type="Pfam" id="PF03401">
    <property type="entry name" value="TctC"/>
    <property type="match status" value="1"/>
</dbReference>
<reference evidence="2 3" key="1">
    <citation type="journal article" date="2014" name="Genome Announc.">
        <title>Draft Genome Sequence of Advenella kashmirensis Strain W13003, a Polycyclic Aromatic Hydrocarbon-Degrading Bacterium.</title>
        <authorList>
            <person name="Wang X."/>
            <person name="Jin D."/>
            <person name="Zhou L."/>
            <person name="Wu L."/>
            <person name="An W."/>
            <person name="Zhao L."/>
        </authorList>
    </citation>
    <scope>NUCLEOTIDE SEQUENCE [LARGE SCALE GENOMIC DNA]</scope>
    <source>
        <strain evidence="2 3">W13003</strain>
    </source>
</reference>
<proteinExistence type="inferred from homology"/>
<dbReference type="InterPro" id="IPR005064">
    <property type="entry name" value="BUG"/>
</dbReference>
<dbReference type="OrthoDB" id="8902315at2"/>
<accession>V8QXC0</accession>
<dbReference type="STRING" id="1424334.W822_03775"/>